<evidence type="ECO:0000313" key="2">
    <source>
        <dbReference type="Proteomes" id="UP000054217"/>
    </source>
</evidence>
<protein>
    <submittedName>
        <fullName evidence="1">Uncharacterized protein</fullName>
    </submittedName>
</protein>
<gene>
    <name evidence="1" type="ORF">M404DRAFT_35925</name>
</gene>
<reference evidence="1 2" key="1">
    <citation type="submission" date="2014-04" db="EMBL/GenBank/DDBJ databases">
        <authorList>
            <consortium name="DOE Joint Genome Institute"/>
            <person name="Kuo A."/>
            <person name="Kohler A."/>
            <person name="Costa M.D."/>
            <person name="Nagy L.G."/>
            <person name="Floudas D."/>
            <person name="Copeland A."/>
            <person name="Barry K.W."/>
            <person name="Cichocki N."/>
            <person name="Veneault-Fourrey C."/>
            <person name="LaButti K."/>
            <person name="Lindquist E.A."/>
            <person name="Lipzen A."/>
            <person name="Lundell T."/>
            <person name="Morin E."/>
            <person name="Murat C."/>
            <person name="Sun H."/>
            <person name="Tunlid A."/>
            <person name="Henrissat B."/>
            <person name="Grigoriev I.V."/>
            <person name="Hibbett D.S."/>
            <person name="Martin F."/>
            <person name="Nordberg H.P."/>
            <person name="Cantor M.N."/>
            <person name="Hua S.X."/>
        </authorList>
    </citation>
    <scope>NUCLEOTIDE SEQUENCE [LARGE SCALE GENOMIC DNA]</scope>
    <source>
        <strain evidence="1 2">Marx 270</strain>
    </source>
</reference>
<name>A0A0C3MXI7_PISTI</name>
<dbReference type="HOGENOM" id="CLU_006344_12_4_1"/>
<organism evidence="1 2">
    <name type="scientific">Pisolithus tinctorius Marx 270</name>
    <dbReference type="NCBI Taxonomy" id="870435"/>
    <lineage>
        <taxon>Eukaryota</taxon>
        <taxon>Fungi</taxon>
        <taxon>Dikarya</taxon>
        <taxon>Basidiomycota</taxon>
        <taxon>Agaricomycotina</taxon>
        <taxon>Agaricomycetes</taxon>
        <taxon>Agaricomycetidae</taxon>
        <taxon>Boletales</taxon>
        <taxon>Sclerodermatineae</taxon>
        <taxon>Pisolithaceae</taxon>
        <taxon>Pisolithus</taxon>
    </lineage>
</organism>
<dbReference type="EMBL" id="KN832150">
    <property type="protein sequence ID" value="KIN93619.1"/>
    <property type="molecule type" value="Genomic_DNA"/>
</dbReference>
<proteinExistence type="predicted"/>
<dbReference type="InParanoid" id="A0A0C3MXI7"/>
<keyword evidence="2" id="KW-1185">Reference proteome</keyword>
<accession>A0A0C3MXI7</accession>
<reference evidence="2" key="2">
    <citation type="submission" date="2015-01" db="EMBL/GenBank/DDBJ databases">
        <title>Evolutionary Origins and Diversification of the Mycorrhizal Mutualists.</title>
        <authorList>
            <consortium name="DOE Joint Genome Institute"/>
            <consortium name="Mycorrhizal Genomics Consortium"/>
            <person name="Kohler A."/>
            <person name="Kuo A."/>
            <person name="Nagy L.G."/>
            <person name="Floudas D."/>
            <person name="Copeland A."/>
            <person name="Barry K.W."/>
            <person name="Cichocki N."/>
            <person name="Veneault-Fourrey C."/>
            <person name="LaButti K."/>
            <person name="Lindquist E.A."/>
            <person name="Lipzen A."/>
            <person name="Lundell T."/>
            <person name="Morin E."/>
            <person name="Murat C."/>
            <person name="Riley R."/>
            <person name="Ohm R."/>
            <person name="Sun H."/>
            <person name="Tunlid A."/>
            <person name="Henrissat B."/>
            <person name="Grigoriev I.V."/>
            <person name="Hibbett D.S."/>
            <person name="Martin F."/>
        </authorList>
    </citation>
    <scope>NUCLEOTIDE SEQUENCE [LARGE SCALE GENOMIC DNA]</scope>
    <source>
        <strain evidence="2">Marx 270</strain>
    </source>
</reference>
<dbReference type="AlphaFoldDB" id="A0A0C3MXI7"/>
<dbReference type="Proteomes" id="UP000054217">
    <property type="component" value="Unassembled WGS sequence"/>
</dbReference>
<evidence type="ECO:0000313" key="1">
    <source>
        <dbReference type="EMBL" id="KIN93619.1"/>
    </source>
</evidence>
<dbReference type="OrthoDB" id="3232941at2759"/>
<sequence length="112" mass="12743">MLDGAILPLFVYAVCSMVEFIYRAQQPIHTDSSIASMTAALQAFHATKHTILDMRARRGAKGSMDNFNILKLELMHTFARHIKENGTLIQYTADVTEQLLITHCKTPFEWMN</sequence>